<protein>
    <recommendedName>
        <fullName evidence="1">FBD domain-containing protein</fullName>
    </recommendedName>
</protein>
<dbReference type="InterPro" id="IPR006566">
    <property type="entry name" value="FBD"/>
</dbReference>
<feature type="domain" description="FBD" evidence="1">
    <location>
        <begin position="497"/>
        <end position="537"/>
    </location>
</feature>
<dbReference type="Pfam" id="PF08387">
    <property type="entry name" value="FBD"/>
    <property type="match status" value="1"/>
</dbReference>
<reference evidence="2" key="1">
    <citation type="submission" date="2023-07" db="EMBL/GenBank/DDBJ databases">
        <title>A chromosome-level genome assembly of Lolium multiflorum.</title>
        <authorList>
            <person name="Chen Y."/>
            <person name="Copetti D."/>
            <person name="Kolliker R."/>
            <person name="Studer B."/>
        </authorList>
    </citation>
    <scope>NUCLEOTIDE SEQUENCE</scope>
    <source>
        <strain evidence="2">02402/16</strain>
        <tissue evidence="2">Leaf</tissue>
    </source>
</reference>
<evidence type="ECO:0000313" key="2">
    <source>
        <dbReference type="EMBL" id="KAK1692448.1"/>
    </source>
</evidence>
<name>A0AAD8X0M6_LOLMU</name>
<comment type="caution">
    <text evidence="2">The sequence shown here is derived from an EMBL/GenBank/DDBJ whole genome shotgun (WGS) entry which is preliminary data.</text>
</comment>
<dbReference type="Gene3D" id="3.80.10.10">
    <property type="entry name" value="Ribonuclease Inhibitor"/>
    <property type="match status" value="1"/>
</dbReference>
<organism evidence="2 3">
    <name type="scientific">Lolium multiflorum</name>
    <name type="common">Italian ryegrass</name>
    <name type="synonym">Lolium perenne subsp. multiflorum</name>
    <dbReference type="NCBI Taxonomy" id="4521"/>
    <lineage>
        <taxon>Eukaryota</taxon>
        <taxon>Viridiplantae</taxon>
        <taxon>Streptophyta</taxon>
        <taxon>Embryophyta</taxon>
        <taxon>Tracheophyta</taxon>
        <taxon>Spermatophyta</taxon>
        <taxon>Magnoliopsida</taxon>
        <taxon>Liliopsida</taxon>
        <taxon>Poales</taxon>
        <taxon>Poaceae</taxon>
        <taxon>BOP clade</taxon>
        <taxon>Pooideae</taxon>
        <taxon>Poodae</taxon>
        <taxon>Poeae</taxon>
        <taxon>Poeae Chloroplast Group 2 (Poeae type)</taxon>
        <taxon>Loliodinae</taxon>
        <taxon>Loliinae</taxon>
        <taxon>Lolium</taxon>
    </lineage>
</organism>
<dbReference type="SUPFAM" id="SSF52047">
    <property type="entry name" value="RNI-like"/>
    <property type="match status" value="1"/>
</dbReference>
<dbReference type="AlphaFoldDB" id="A0AAD8X0M6"/>
<sequence length="575" mass="66086">MAAGEDHISRLTDDLLRLILRLVPAKEGAFTTMLSRRWRPLWTSSGAVNIVARILENDEQHVMESTAFYARRDRFVAGTFKALDAFHKVVFLDPVKILTLRVEGQAGNIIRDYLNRDADWRGRPQVLAKLLSHPAARDLEEIRIAAVDNIDGEPMLFEQINHEADPNSFRVRLYTLSIGSLPSHTIRVLDLTNCGELAPASSELLLPLLVSLRLRHCNVPLEVLQGLIGSAPQLSSIYLEYVLLEEQQSFQEDDPPQDAVLRLLSCPSARVLVIDRCCIMEEGTFRIYAPLLWRFEYTGVIRNLLLSPPPLDLVQAKVTLVDYRRKVERDKVAARRNFWSIVRGLCHARQLTLHMFYIEEFAVSTKANQATLLPVLPKLEQLKLDGVFWPTRTKAAKTIGNLLRCCPGLLHLRLNLKTHEQMQTRSESYALEFLKRKAEKDRKESLSCLERPERQEEDFKESPSCFKRRRTQTATDNEDGFYFDDMVPDMAGLSDHTFECLETTLKTVSLQFQEGEKNLFGVKLVKYFIKHGKVLEKIFVDPGNEKYRDRMSIKIEKWVTCLSTRRIQVLPLLRE</sequence>
<dbReference type="InterPro" id="IPR036047">
    <property type="entry name" value="F-box-like_dom_sf"/>
</dbReference>
<dbReference type="PANTHER" id="PTHR32141">
    <property type="match status" value="1"/>
</dbReference>
<keyword evidence="3" id="KW-1185">Reference proteome</keyword>
<dbReference type="SUPFAM" id="SSF81383">
    <property type="entry name" value="F-box domain"/>
    <property type="match status" value="1"/>
</dbReference>
<dbReference type="PANTHER" id="PTHR32141:SF26">
    <property type="entry name" value="OS08G0328600 PROTEIN"/>
    <property type="match status" value="1"/>
</dbReference>
<accession>A0AAD8X0M6</accession>
<dbReference type="InterPro" id="IPR055302">
    <property type="entry name" value="F-box_dom-containing"/>
</dbReference>
<proteinExistence type="predicted"/>
<dbReference type="InterPro" id="IPR032675">
    <property type="entry name" value="LRR_dom_sf"/>
</dbReference>
<evidence type="ECO:0000313" key="3">
    <source>
        <dbReference type="Proteomes" id="UP001231189"/>
    </source>
</evidence>
<dbReference type="Proteomes" id="UP001231189">
    <property type="component" value="Unassembled WGS sequence"/>
</dbReference>
<evidence type="ECO:0000259" key="1">
    <source>
        <dbReference type="Pfam" id="PF08387"/>
    </source>
</evidence>
<dbReference type="EMBL" id="JAUUTY010000001">
    <property type="protein sequence ID" value="KAK1692448.1"/>
    <property type="molecule type" value="Genomic_DNA"/>
</dbReference>
<gene>
    <name evidence="2" type="ORF">QYE76_009145</name>
</gene>